<keyword evidence="4" id="KW-0433">Leucine-rich repeat</keyword>
<dbReference type="SMART" id="SM00364">
    <property type="entry name" value="LRR_BAC"/>
    <property type="match status" value="5"/>
</dbReference>
<comment type="subcellular location">
    <subcellularLocation>
        <location evidence="1">Cell membrane</location>
        <topology evidence="1">Single-pass type I membrane protein</topology>
    </subcellularLocation>
</comment>
<keyword evidence="10" id="KW-0675">Receptor</keyword>
<proteinExistence type="inferred from homology"/>
<dbReference type="InterPro" id="IPR013210">
    <property type="entry name" value="LRR_N_plant-typ"/>
</dbReference>
<keyword evidence="9 12" id="KW-0472">Membrane</keyword>
<protein>
    <submittedName>
        <fullName evidence="16">Leucine-rich repeat protein</fullName>
    </submittedName>
</protein>
<evidence type="ECO:0000256" key="9">
    <source>
        <dbReference type="ARBA" id="ARBA00023136"/>
    </source>
</evidence>
<evidence type="ECO:0000256" key="2">
    <source>
        <dbReference type="ARBA" id="ARBA00009592"/>
    </source>
</evidence>
<dbReference type="InterPro" id="IPR032675">
    <property type="entry name" value="LRR_dom_sf"/>
</dbReference>
<dbReference type="AlphaFoldDB" id="A0A2U1NTI2"/>
<keyword evidence="17" id="KW-1185">Reference proteome</keyword>
<dbReference type="SUPFAM" id="SSF52047">
    <property type="entry name" value="RNI-like"/>
    <property type="match status" value="1"/>
</dbReference>
<keyword evidence="5 12" id="KW-0812">Transmembrane</keyword>
<evidence type="ECO:0000256" key="3">
    <source>
        <dbReference type="ARBA" id="ARBA00022475"/>
    </source>
</evidence>
<dbReference type="FunFam" id="3.80.10.10:FF:000213">
    <property type="entry name" value="Tyrosine-sulfated glycopeptide receptor 1"/>
    <property type="match status" value="1"/>
</dbReference>
<dbReference type="EMBL" id="PKPP01002223">
    <property type="protein sequence ID" value="PWA76781.1"/>
    <property type="molecule type" value="Genomic_DNA"/>
</dbReference>
<dbReference type="SMART" id="SM00369">
    <property type="entry name" value="LRR_TYP"/>
    <property type="match status" value="11"/>
</dbReference>
<dbReference type="Pfam" id="PF08263">
    <property type="entry name" value="LRRNT_2"/>
    <property type="match status" value="1"/>
</dbReference>
<dbReference type="Pfam" id="PF23598">
    <property type="entry name" value="LRR_14"/>
    <property type="match status" value="1"/>
</dbReference>
<dbReference type="STRING" id="35608.A0A2U1NTI2"/>
<accession>A0A2U1NTI2</accession>
<evidence type="ECO:0000256" key="7">
    <source>
        <dbReference type="ARBA" id="ARBA00022737"/>
    </source>
</evidence>
<evidence type="ECO:0000259" key="14">
    <source>
        <dbReference type="Pfam" id="PF08263"/>
    </source>
</evidence>
<keyword evidence="8 12" id="KW-1133">Transmembrane helix</keyword>
<keyword evidence="7" id="KW-0677">Repeat</keyword>
<dbReference type="GO" id="GO:0005886">
    <property type="term" value="C:plasma membrane"/>
    <property type="evidence" value="ECO:0007669"/>
    <property type="project" value="UniProtKB-SubCell"/>
</dbReference>
<dbReference type="PROSITE" id="PS51450">
    <property type="entry name" value="LRR"/>
    <property type="match status" value="3"/>
</dbReference>
<feature type="transmembrane region" description="Helical" evidence="12">
    <location>
        <begin position="769"/>
        <end position="791"/>
    </location>
</feature>
<dbReference type="InterPro" id="IPR055414">
    <property type="entry name" value="LRR_R13L4/SHOC2-like"/>
</dbReference>
<keyword evidence="6 13" id="KW-0732">Signal</keyword>
<evidence type="ECO:0000256" key="5">
    <source>
        <dbReference type="ARBA" id="ARBA00022692"/>
    </source>
</evidence>
<evidence type="ECO:0000256" key="10">
    <source>
        <dbReference type="ARBA" id="ARBA00023170"/>
    </source>
</evidence>
<dbReference type="SUPFAM" id="SSF52058">
    <property type="entry name" value="L domain-like"/>
    <property type="match status" value="1"/>
</dbReference>
<evidence type="ECO:0000256" key="12">
    <source>
        <dbReference type="SAM" id="Phobius"/>
    </source>
</evidence>
<dbReference type="InterPro" id="IPR046956">
    <property type="entry name" value="RLP23-like"/>
</dbReference>
<evidence type="ECO:0000256" key="1">
    <source>
        <dbReference type="ARBA" id="ARBA00004251"/>
    </source>
</evidence>
<sequence>MSSHTFSFSYLCVLTIFTFFQYSLSAENQTNIQCIGYERTALLEFKNDLVDGANRLVSWNSSNEDCCKWYGITCNNQTGQVSEMHLPGPDDMANFDTPEASIQRFRGTLNPSLQNLSSLSIIDLSYNNFSSNSIPSWIASLKSLVSLNLAFCELSGLVPAGLMNMGSLATLDLNNNQLTGIETAGNSSTENICNLVEINLSWNKFDKKSLLEVLTSLFECESSKLESLSFASSGLSGSIPESLGNLSSLQTLELGNNLLSGPIPDSIGRLSSLLSMNLPDNSISGPLPDSLGRLSSLEELDLSNNEINGSLPRSIGQLTKLTTLNIEHNLLTGVVTEDHFANLTSLVTLRAEANMLTLEVSTDNWEPPFQLTILSLNRWNIGPKFPFWLQNQKNIFILYLASTGISDNIPDWFWDTFSSLRYLNISDNNFSSVSVNDFFCSETDAEQKQVIYMNLGNTNLSGVLPDCWTNWEFLNILNFQNNNLSGKIPKTLANLSSLESLDMHNNKLSGQLPENLMNSKSLQIVDLSENEFTGGLPIPSGENASILKLLSLRLNKLTGKIPNEICRLDSIQILDLADNNLSGIMPNCFNNFSAMTGKVDKDQIVDLASNEFMGSAWLQTKGRINGYSSILGLLTFLDISGNNLSGLIPSEITQLVELRMLNLSSNRLTGNIPEKIGNMAILESLDLSSNQLDGTIPSTMSSLSFLNWLNVSYNNLTGRIPSSTQLQSFQDSSFIGNKLCGPPLNLTCRAVGVSDGGEKGNGGSDGPDWGLIASILIGFVVGFWVIVAPLISSKLWRTKYFEILYKVWCKFCDLKKKKSSFT</sequence>
<gene>
    <name evidence="16" type="ORF">CTI12_AA230480</name>
</gene>
<dbReference type="Pfam" id="PF00560">
    <property type="entry name" value="LRR_1"/>
    <property type="match status" value="10"/>
</dbReference>
<evidence type="ECO:0000256" key="11">
    <source>
        <dbReference type="ARBA" id="ARBA00023180"/>
    </source>
</evidence>
<keyword evidence="3" id="KW-1003">Cell membrane</keyword>
<evidence type="ECO:0000256" key="13">
    <source>
        <dbReference type="SAM" id="SignalP"/>
    </source>
</evidence>
<reference evidence="16 17" key="1">
    <citation type="journal article" date="2018" name="Mol. Plant">
        <title>The genome of Artemisia annua provides insight into the evolution of Asteraceae family and artemisinin biosynthesis.</title>
        <authorList>
            <person name="Shen Q."/>
            <person name="Zhang L."/>
            <person name="Liao Z."/>
            <person name="Wang S."/>
            <person name="Yan T."/>
            <person name="Shi P."/>
            <person name="Liu M."/>
            <person name="Fu X."/>
            <person name="Pan Q."/>
            <person name="Wang Y."/>
            <person name="Lv Z."/>
            <person name="Lu X."/>
            <person name="Zhang F."/>
            <person name="Jiang W."/>
            <person name="Ma Y."/>
            <person name="Chen M."/>
            <person name="Hao X."/>
            <person name="Li L."/>
            <person name="Tang Y."/>
            <person name="Lv G."/>
            <person name="Zhou Y."/>
            <person name="Sun X."/>
            <person name="Brodelius P.E."/>
            <person name="Rose J.K.C."/>
            <person name="Tang K."/>
        </authorList>
    </citation>
    <scope>NUCLEOTIDE SEQUENCE [LARGE SCALE GENOMIC DNA]</scope>
    <source>
        <strain evidence="17">cv. Huhao1</strain>
        <tissue evidence="16">Leaf</tissue>
    </source>
</reference>
<dbReference type="PANTHER" id="PTHR48063">
    <property type="entry name" value="LRR RECEPTOR-LIKE KINASE"/>
    <property type="match status" value="1"/>
</dbReference>
<evidence type="ECO:0000259" key="15">
    <source>
        <dbReference type="Pfam" id="PF23598"/>
    </source>
</evidence>
<dbReference type="InterPro" id="IPR001611">
    <property type="entry name" value="Leu-rich_rpt"/>
</dbReference>
<organism evidence="16 17">
    <name type="scientific">Artemisia annua</name>
    <name type="common">Sweet wormwood</name>
    <dbReference type="NCBI Taxonomy" id="35608"/>
    <lineage>
        <taxon>Eukaryota</taxon>
        <taxon>Viridiplantae</taxon>
        <taxon>Streptophyta</taxon>
        <taxon>Embryophyta</taxon>
        <taxon>Tracheophyta</taxon>
        <taxon>Spermatophyta</taxon>
        <taxon>Magnoliopsida</taxon>
        <taxon>eudicotyledons</taxon>
        <taxon>Gunneridae</taxon>
        <taxon>Pentapetalae</taxon>
        <taxon>asterids</taxon>
        <taxon>campanulids</taxon>
        <taxon>Asterales</taxon>
        <taxon>Asteraceae</taxon>
        <taxon>Asteroideae</taxon>
        <taxon>Anthemideae</taxon>
        <taxon>Artemisiinae</taxon>
        <taxon>Artemisia</taxon>
    </lineage>
</organism>
<dbReference type="GO" id="GO:0051707">
    <property type="term" value="P:response to other organism"/>
    <property type="evidence" value="ECO:0007669"/>
    <property type="project" value="UniProtKB-ARBA"/>
</dbReference>
<evidence type="ECO:0000256" key="6">
    <source>
        <dbReference type="ARBA" id="ARBA00022729"/>
    </source>
</evidence>
<keyword evidence="11" id="KW-0325">Glycoprotein</keyword>
<comment type="caution">
    <text evidence="16">The sequence shown here is derived from an EMBL/GenBank/DDBJ whole genome shotgun (WGS) entry which is preliminary data.</text>
</comment>
<dbReference type="PANTHER" id="PTHR48063:SF98">
    <property type="entry name" value="LRR RECEPTOR-LIKE SERINE_THREONINE-PROTEIN KINASE FLS2"/>
    <property type="match status" value="1"/>
</dbReference>
<dbReference type="Proteomes" id="UP000245207">
    <property type="component" value="Unassembled WGS sequence"/>
</dbReference>
<evidence type="ECO:0000256" key="4">
    <source>
        <dbReference type="ARBA" id="ARBA00022614"/>
    </source>
</evidence>
<evidence type="ECO:0000256" key="8">
    <source>
        <dbReference type="ARBA" id="ARBA00022989"/>
    </source>
</evidence>
<comment type="similarity">
    <text evidence="2">Belongs to the RLP family.</text>
</comment>
<feature type="signal peptide" evidence="13">
    <location>
        <begin position="1"/>
        <end position="25"/>
    </location>
</feature>
<dbReference type="Gene3D" id="3.80.10.10">
    <property type="entry name" value="Ribonuclease Inhibitor"/>
    <property type="match status" value="3"/>
</dbReference>
<feature type="chain" id="PRO_5015513312" evidence="13">
    <location>
        <begin position="26"/>
        <end position="822"/>
    </location>
</feature>
<dbReference type="PRINTS" id="PR00019">
    <property type="entry name" value="LEURICHRPT"/>
</dbReference>
<dbReference type="FunFam" id="3.80.10.10:FF:000041">
    <property type="entry name" value="LRR receptor-like serine/threonine-protein kinase ERECTA"/>
    <property type="match status" value="1"/>
</dbReference>
<dbReference type="OrthoDB" id="1600340at2759"/>
<evidence type="ECO:0000313" key="17">
    <source>
        <dbReference type="Proteomes" id="UP000245207"/>
    </source>
</evidence>
<feature type="domain" description="Disease resistance R13L4/SHOC-2-like LRR" evidence="15">
    <location>
        <begin position="238"/>
        <end position="393"/>
    </location>
</feature>
<name>A0A2U1NTI2_ARTAN</name>
<dbReference type="GO" id="GO:0006952">
    <property type="term" value="P:defense response"/>
    <property type="evidence" value="ECO:0007669"/>
    <property type="project" value="UniProtKB-ARBA"/>
</dbReference>
<dbReference type="FunFam" id="3.80.10.10:FF:000095">
    <property type="entry name" value="LRR receptor-like serine/threonine-protein kinase GSO1"/>
    <property type="match status" value="1"/>
</dbReference>
<evidence type="ECO:0000313" key="16">
    <source>
        <dbReference type="EMBL" id="PWA76781.1"/>
    </source>
</evidence>
<dbReference type="InterPro" id="IPR003591">
    <property type="entry name" value="Leu-rich_rpt_typical-subtyp"/>
</dbReference>
<feature type="domain" description="Leucine-rich repeat-containing N-terminal plant-type" evidence="14">
    <location>
        <begin position="38"/>
        <end position="75"/>
    </location>
</feature>